<comment type="caution">
    <text evidence="2">The sequence shown here is derived from an EMBL/GenBank/DDBJ whole genome shotgun (WGS) entry which is preliminary data.</text>
</comment>
<dbReference type="EMBL" id="VXBP01003141">
    <property type="protein sequence ID" value="NXN95063.1"/>
    <property type="molecule type" value="Genomic_DNA"/>
</dbReference>
<feature type="non-terminal residue" evidence="2">
    <location>
        <position position="1"/>
    </location>
</feature>
<feature type="region of interest" description="Disordered" evidence="1">
    <location>
        <begin position="1"/>
        <end position="62"/>
    </location>
</feature>
<sequence>STTAPQVGGSWLEPDPSPSPWTATTPGEWGRPVGGRGQGLGVTEPFTPLHRVGSVSSGAVQPRWGPASAAIAQRRPPSFTLALYDGSWAAPLQPPYTHPSGEPLNVEASLATDPAQPLGLFVERCGLGPRGATRPGYELIADG</sequence>
<reference evidence="2 3" key="1">
    <citation type="submission" date="2019-09" db="EMBL/GenBank/DDBJ databases">
        <title>Bird 10,000 Genomes (B10K) Project - Family phase.</title>
        <authorList>
            <person name="Zhang G."/>
        </authorList>
    </citation>
    <scope>NUCLEOTIDE SEQUENCE [LARGE SCALE GENOMIC DNA]</scope>
    <source>
        <strain evidence="2">B10K-DU-002-35</strain>
        <tissue evidence="2">Muscle</tissue>
    </source>
</reference>
<accession>A0A7L1N876</accession>
<dbReference type="AlphaFoldDB" id="A0A7L1N876"/>
<evidence type="ECO:0000256" key="1">
    <source>
        <dbReference type="SAM" id="MobiDB-lite"/>
    </source>
</evidence>
<evidence type="ECO:0000313" key="3">
    <source>
        <dbReference type="Proteomes" id="UP000565785"/>
    </source>
</evidence>
<organism evidence="2 3">
    <name type="scientific">Rhinopomastus cyanomelas</name>
    <name type="common">Common scimitarbill</name>
    <dbReference type="NCBI Taxonomy" id="113115"/>
    <lineage>
        <taxon>Eukaryota</taxon>
        <taxon>Metazoa</taxon>
        <taxon>Chordata</taxon>
        <taxon>Craniata</taxon>
        <taxon>Vertebrata</taxon>
        <taxon>Euteleostomi</taxon>
        <taxon>Archelosauria</taxon>
        <taxon>Archosauria</taxon>
        <taxon>Dinosauria</taxon>
        <taxon>Saurischia</taxon>
        <taxon>Theropoda</taxon>
        <taxon>Coelurosauria</taxon>
        <taxon>Aves</taxon>
        <taxon>Neognathae</taxon>
        <taxon>Neoaves</taxon>
        <taxon>Telluraves</taxon>
        <taxon>Coraciimorphae</taxon>
        <taxon>Bucerotiformes</taxon>
        <taxon>Rhinopomastidae</taxon>
        <taxon>Rhinopomastus</taxon>
    </lineage>
</organism>
<protein>
    <submittedName>
        <fullName evidence="2">ZP3 protein</fullName>
    </submittedName>
</protein>
<dbReference type="Proteomes" id="UP000565785">
    <property type="component" value="Unassembled WGS sequence"/>
</dbReference>
<evidence type="ECO:0000313" key="2">
    <source>
        <dbReference type="EMBL" id="NXN95063.1"/>
    </source>
</evidence>
<name>A0A7L1N876_RHICY</name>
<gene>
    <name evidence="2" type="primary">Zp3_2</name>
    <name evidence="2" type="ORF">RHICYA_R15974</name>
</gene>
<keyword evidence="3" id="KW-1185">Reference proteome</keyword>
<dbReference type="OrthoDB" id="8880842at2759"/>
<feature type="non-terminal residue" evidence="2">
    <location>
        <position position="143"/>
    </location>
</feature>
<proteinExistence type="predicted"/>